<accession>A0A4Z0A7G2</accession>
<evidence type="ECO:0000313" key="2">
    <source>
        <dbReference type="Proteomes" id="UP000298061"/>
    </source>
</evidence>
<dbReference type="GO" id="GO:0044715">
    <property type="term" value="F:8-oxo-dGDP phosphatase activity"/>
    <property type="evidence" value="ECO:0007669"/>
    <property type="project" value="TreeGrafter"/>
</dbReference>
<sequence length="125" mass="14442">MHAMRKYYGSDHNQFVRAHAHAVGAVSYFFRTARGWLQPEVEFVYDICAPPGALVLRPMDGEVESFALMTLEETVAHMRRGEFKPNCAVVLLDFLIRRGIVTPDNEPDYMQIVTRLHGRFDIDKW</sequence>
<evidence type="ECO:0000313" key="1">
    <source>
        <dbReference type="EMBL" id="TFY81869.1"/>
    </source>
</evidence>
<dbReference type="InterPro" id="IPR015797">
    <property type="entry name" value="NUDIX_hydrolase-like_dom_sf"/>
</dbReference>
<comment type="caution">
    <text evidence="1">The sequence shown here is derived from an EMBL/GenBank/DDBJ whole genome shotgun (WGS) entry which is preliminary data.</text>
</comment>
<dbReference type="EMBL" id="SFCI01000165">
    <property type="protein sequence ID" value="TFY81869.1"/>
    <property type="molecule type" value="Genomic_DNA"/>
</dbReference>
<evidence type="ECO:0008006" key="3">
    <source>
        <dbReference type="Google" id="ProtNLM"/>
    </source>
</evidence>
<protein>
    <recommendedName>
        <fullName evidence="3">Nudix hydrolase domain-containing protein</fullName>
    </recommendedName>
</protein>
<dbReference type="PANTHER" id="PTHR13622:SF8">
    <property type="entry name" value="THIAMIN PYROPHOSPHOKINASE 1"/>
    <property type="match status" value="1"/>
</dbReference>
<dbReference type="Gene3D" id="3.90.79.10">
    <property type="entry name" value="Nucleoside Triphosphate Pyrophosphohydrolase"/>
    <property type="match status" value="1"/>
</dbReference>
<proteinExistence type="predicted"/>
<dbReference type="AlphaFoldDB" id="A0A4Z0A7G2"/>
<gene>
    <name evidence="1" type="ORF">EWM64_g2136</name>
</gene>
<reference evidence="1 2" key="1">
    <citation type="submission" date="2019-02" db="EMBL/GenBank/DDBJ databases">
        <title>Genome sequencing of the rare red list fungi Hericium alpestre (H. flagellum).</title>
        <authorList>
            <person name="Buettner E."/>
            <person name="Kellner H."/>
        </authorList>
    </citation>
    <scope>NUCLEOTIDE SEQUENCE [LARGE SCALE GENOMIC DNA]</scope>
    <source>
        <strain evidence="1 2">DSM 108284</strain>
    </source>
</reference>
<organism evidence="1 2">
    <name type="scientific">Hericium alpestre</name>
    <dbReference type="NCBI Taxonomy" id="135208"/>
    <lineage>
        <taxon>Eukaryota</taxon>
        <taxon>Fungi</taxon>
        <taxon>Dikarya</taxon>
        <taxon>Basidiomycota</taxon>
        <taxon>Agaricomycotina</taxon>
        <taxon>Agaricomycetes</taxon>
        <taxon>Russulales</taxon>
        <taxon>Hericiaceae</taxon>
        <taxon>Hericium</taxon>
    </lineage>
</organism>
<dbReference type="STRING" id="135208.A0A4Z0A7G2"/>
<dbReference type="PANTHER" id="PTHR13622">
    <property type="entry name" value="THIAMIN PYROPHOSPHOKINASE"/>
    <property type="match status" value="1"/>
</dbReference>
<dbReference type="OrthoDB" id="10261522at2759"/>
<keyword evidence="2" id="KW-1185">Reference proteome</keyword>
<name>A0A4Z0A7G2_9AGAM</name>
<dbReference type="Proteomes" id="UP000298061">
    <property type="component" value="Unassembled WGS sequence"/>
</dbReference>
<dbReference type="SUPFAM" id="SSF55811">
    <property type="entry name" value="Nudix"/>
    <property type="match status" value="1"/>
</dbReference>